<evidence type="ECO:0000256" key="5">
    <source>
        <dbReference type="ARBA" id="ARBA00023049"/>
    </source>
</evidence>
<keyword evidence="1 6" id="KW-0645">Protease</keyword>
<keyword evidence="3 6" id="KW-0378">Hydrolase</keyword>
<accession>A0ABW5IGT4</accession>
<dbReference type="InterPro" id="IPR051156">
    <property type="entry name" value="Mito/Outer_Membr_Metalloprot"/>
</dbReference>
<gene>
    <name evidence="8" type="ORF">ACFSRY_01915</name>
</gene>
<keyword evidence="9" id="KW-1185">Reference proteome</keyword>
<proteinExistence type="inferred from homology"/>
<dbReference type="PANTHER" id="PTHR22726">
    <property type="entry name" value="METALLOENDOPEPTIDASE OMA1"/>
    <property type="match status" value="1"/>
</dbReference>
<keyword evidence="4 6" id="KW-0862">Zinc</keyword>
<organism evidence="8 9">
    <name type="scientific">Pontibacter locisalis</name>
    <dbReference type="NCBI Taxonomy" id="1719035"/>
    <lineage>
        <taxon>Bacteria</taxon>
        <taxon>Pseudomonadati</taxon>
        <taxon>Bacteroidota</taxon>
        <taxon>Cytophagia</taxon>
        <taxon>Cytophagales</taxon>
        <taxon>Hymenobacteraceae</taxon>
        <taxon>Pontibacter</taxon>
    </lineage>
</organism>
<comment type="cofactor">
    <cofactor evidence="6">
        <name>Zn(2+)</name>
        <dbReference type="ChEBI" id="CHEBI:29105"/>
    </cofactor>
    <text evidence="6">Binds 1 zinc ion per subunit.</text>
</comment>
<dbReference type="PANTHER" id="PTHR22726:SF1">
    <property type="entry name" value="METALLOENDOPEPTIDASE OMA1, MITOCHONDRIAL"/>
    <property type="match status" value="1"/>
</dbReference>
<evidence type="ECO:0000313" key="8">
    <source>
        <dbReference type="EMBL" id="MFD2512610.1"/>
    </source>
</evidence>
<evidence type="ECO:0000256" key="2">
    <source>
        <dbReference type="ARBA" id="ARBA00022723"/>
    </source>
</evidence>
<evidence type="ECO:0000256" key="3">
    <source>
        <dbReference type="ARBA" id="ARBA00022801"/>
    </source>
</evidence>
<dbReference type="EC" id="3.4.24.-" evidence="8"/>
<protein>
    <submittedName>
        <fullName evidence="8">M48 family metalloprotease</fullName>
        <ecNumber evidence="8">3.4.24.-</ecNumber>
    </submittedName>
</protein>
<comment type="similarity">
    <text evidence="6">Belongs to the peptidase M48 family.</text>
</comment>
<dbReference type="InterPro" id="IPR001915">
    <property type="entry name" value="Peptidase_M48"/>
</dbReference>
<dbReference type="Proteomes" id="UP001597544">
    <property type="component" value="Unassembled WGS sequence"/>
</dbReference>
<dbReference type="PROSITE" id="PS51257">
    <property type="entry name" value="PROKAR_LIPOPROTEIN"/>
    <property type="match status" value="1"/>
</dbReference>
<evidence type="ECO:0000256" key="6">
    <source>
        <dbReference type="RuleBase" id="RU003983"/>
    </source>
</evidence>
<dbReference type="GO" id="GO:0008237">
    <property type="term" value="F:metallopeptidase activity"/>
    <property type="evidence" value="ECO:0007669"/>
    <property type="project" value="UniProtKB-KW"/>
</dbReference>
<comment type="caution">
    <text evidence="8">The sequence shown here is derived from an EMBL/GenBank/DDBJ whole genome shotgun (WGS) entry which is preliminary data.</text>
</comment>
<reference evidence="9" key="1">
    <citation type="journal article" date="2019" name="Int. J. Syst. Evol. Microbiol.">
        <title>The Global Catalogue of Microorganisms (GCM) 10K type strain sequencing project: providing services to taxonomists for standard genome sequencing and annotation.</title>
        <authorList>
            <consortium name="The Broad Institute Genomics Platform"/>
            <consortium name="The Broad Institute Genome Sequencing Center for Infectious Disease"/>
            <person name="Wu L."/>
            <person name="Ma J."/>
        </authorList>
    </citation>
    <scope>NUCLEOTIDE SEQUENCE [LARGE SCALE GENOMIC DNA]</scope>
    <source>
        <strain evidence="9">KCTC 42498</strain>
    </source>
</reference>
<keyword evidence="2" id="KW-0479">Metal-binding</keyword>
<dbReference type="Pfam" id="PF01435">
    <property type="entry name" value="Peptidase_M48"/>
    <property type="match status" value="1"/>
</dbReference>
<name>A0ABW5IGT4_9BACT</name>
<evidence type="ECO:0000256" key="1">
    <source>
        <dbReference type="ARBA" id="ARBA00022670"/>
    </source>
</evidence>
<evidence type="ECO:0000256" key="4">
    <source>
        <dbReference type="ARBA" id="ARBA00022833"/>
    </source>
</evidence>
<keyword evidence="5 6" id="KW-0482">Metalloprotease</keyword>
<dbReference type="Gene3D" id="3.30.2010.10">
    <property type="entry name" value="Metalloproteases ('zincins'), catalytic domain"/>
    <property type="match status" value="1"/>
</dbReference>
<sequence>MNKLAYIPVWVLSLVGLLFLSSCEENDGVIFSIQDDIKLGQQVSEEVDSTYRAQGKLLERSSSNANVQQAYQNLDRIVNRVLNSGNVKYKTEFPWTVKIIKDDNTLNAFATPGGHIYVFTGLIKFLQDEDHFAGVLAHEIAHADLRHSVKQLQRDYGIAILLSVALGNDPGTLQQITGQLAGTLAGLRFSRSAETEADEASVSYLGGTNYYACDGAAGFFVKMEQESQQGAPPEFLSTHPNPDNRIQNIQQLAQQKNCSTASAPDTDFNRLKTALNL</sequence>
<feature type="domain" description="Peptidase M48" evidence="7">
    <location>
        <begin position="72"/>
        <end position="252"/>
    </location>
</feature>
<dbReference type="EMBL" id="JBHULU010000002">
    <property type="protein sequence ID" value="MFD2512610.1"/>
    <property type="molecule type" value="Genomic_DNA"/>
</dbReference>
<evidence type="ECO:0000259" key="7">
    <source>
        <dbReference type="Pfam" id="PF01435"/>
    </source>
</evidence>
<dbReference type="RefSeq" id="WP_377502881.1">
    <property type="nucleotide sequence ID" value="NZ_JBHULU010000002.1"/>
</dbReference>
<evidence type="ECO:0000313" key="9">
    <source>
        <dbReference type="Proteomes" id="UP001597544"/>
    </source>
</evidence>